<keyword evidence="3" id="KW-1185">Reference proteome</keyword>
<evidence type="ECO:0008006" key="4">
    <source>
        <dbReference type="Google" id="ProtNLM"/>
    </source>
</evidence>
<comment type="caution">
    <text evidence="2">The sequence shown here is derived from an EMBL/GenBank/DDBJ whole genome shotgun (WGS) entry which is preliminary data.</text>
</comment>
<dbReference type="AlphaFoldDB" id="A0A1V9FPJ9"/>
<keyword evidence="1" id="KW-0732">Signal</keyword>
<name>A0A1V9FPJ9_9BACT</name>
<dbReference type="Proteomes" id="UP000192276">
    <property type="component" value="Unassembled WGS sequence"/>
</dbReference>
<dbReference type="OrthoDB" id="1523667at2"/>
<evidence type="ECO:0000256" key="1">
    <source>
        <dbReference type="SAM" id="SignalP"/>
    </source>
</evidence>
<protein>
    <recommendedName>
        <fullName evidence="4">Outer membrane protein beta-barrel domain-containing protein</fullName>
    </recommendedName>
</protein>
<dbReference type="STRING" id="550983.A4R26_20095"/>
<sequence length="267" mass="30004">MKKLVLFLLAGMLASNLRAQDNPTPKSPTAKKDRQAAKRERINNLLKQEEEGEIIFSKQSAFGIKLNTDGYGLSYEIGRFKSARVANIFQIEINEKKHKKEKRTSLLNGFNFNSVIYGKLNNFYQVKLNAGQQRIIGGKGNKNGVAVMAVYTGGLAVGLQKPYFVDVIDNAQQRYRKTYPTIIDSGYIEQGASGFTVGWDKVQPKFGLSAKGALRFDYGRFNETVSAIEVGLNAEYYFGKVAQMTYNPEKSFFFNAYISLLLGRRKN</sequence>
<evidence type="ECO:0000313" key="3">
    <source>
        <dbReference type="Proteomes" id="UP000192276"/>
    </source>
</evidence>
<dbReference type="EMBL" id="LWBP01000156">
    <property type="protein sequence ID" value="OQP60260.1"/>
    <property type="molecule type" value="Genomic_DNA"/>
</dbReference>
<gene>
    <name evidence="2" type="ORF">A4R26_20095</name>
</gene>
<feature type="signal peptide" evidence="1">
    <location>
        <begin position="1"/>
        <end position="19"/>
    </location>
</feature>
<organism evidence="2 3">
    <name type="scientific">Niastella populi</name>
    <dbReference type="NCBI Taxonomy" id="550983"/>
    <lineage>
        <taxon>Bacteria</taxon>
        <taxon>Pseudomonadati</taxon>
        <taxon>Bacteroidota</taxon>
        <taxon>Chitinophagia</taxon>
        <taxon>Chitinophagales</taxon>
        <taxon>Chitinophagaceae</taxon>
        <taxon>Niastella</taxon>
    </lineage>
</organism>
<accession>A0A1V9FPJ9</accession>
<proteinExistence type="predicted"/>
<dbReference type="RefSeq" id="WP_081164370.1">
    <property type="nucleotide sequence ID" value="NZ_LWBP01000156.1"/>
</dbReference>
<feature type="chain" id="PRO_5012438572" description="Outer membrane protein beta-barrel domain-containing protein" evidence="1">
    <location>
        <begin position="20"/>
        <end position="267"/>
    </location>
</feature>
<evidence type="ECO:0000313" key="2">
    <source>
        <dbReference type="EMBL" id="OQP60260.1"/>
    </source>
</evidence>
<reference evidence="3" key="1">
    <citation type="submission" date="2016-04" db="EMBL/GenBank/DDBJ databases">
        <authorList>
            <person name="Chen L."/>
            <person name="Zhuang W."/>
            <person name="Wang G."/>
        </authorList>
    </citation>
    <scope>NUCLEOTIDE SEQUENCE [LARGE SCALE GENOMIC DNA]</scope>
    <source>
        <strain evidence="3">208</strain>
    </source>
</reference>